<protein>
    <submittedName>
        <fullName evidence="2">Uncharacterized protein</fullName>
    </submittedName>
</protein>
<sequence>MDHLESEVHHVFREANRFTCADALAGLACSSNHQEVVLHNLPYCLEQMLLDDARRGKVEKETERGIQGGTFAIPITVVRAGEVRGGGRSNRKVAMKFLFQCPCCSCFCFLKPKKGKPKEKEAKGEEKAEKKE</sequence>
<dbReference type="OrthoDB" id="1745971at2759"/>
<accession>A0A834LP58</accession>
<comment type="caution">
    <text evidence="2">The sequence shown here is derived from an EMBL/GenBank/DDBJ whole genome shotgun (WGS) entry which is preliminary data.</text>
</comment>
<evidence type="ECO:0000313" key="3">
    <source>
        <dbReference type="Proteomes" id="UP000626092"/>
    </source>
</evidence>
<name>A0A834LP58_RHOSS</name>
<evidence type="ECO:0000313" key="2">
    <source>
        <dbReference type="EMBL" id="KAF7144791.1"/>
    </source>
</evidence>
<feature type="compositionally biased region" description="Basic and acidic residues" evidence="1">
    <location>
        <begin position="118"/>
        <end position="132"/>
    </location>
</feature>
<dbReference type="EMBL" id="WJXA01000004">
    <property type="protein sequence ID" value="KAF7144791.1"/>
    <property type="molecule type" value="Genomic_DNA"/>
</dbReference>
<proteinExistence type="predicted"/>
<gene>
    <name evidence="2" type="ORF">RHSIM_Rhsim04G0022100</name>
</gene>
<dbReference type="Proteomes" id="UP000626092">
    <property type="component" value="Unassembled WGS sequence"/>
</dbReference>
<keyword evidence="3" id="KW-1185">Reference proteome</keyword>
<dbReference type="AlphaFoldDB" id="A0A834LP58"/>
<organism evidence="2 3">
    <name type="scientific">Rhododendron simsii</name>
    <name type="common">Sims's rhododendron</name>
    <dbReference type="NCBI Taxonomy" id="118357"/>
    <lineage>
        <taxon>Eukaryota</taxon>
        <taxon>Viridiplantae</taxon>
        <taxon>Streptophyta</taxon>
        <taxon>Embryophyta</taxon>
        <taxon>Tracheophyta</taxon>
        <taxon>Spermatophyta</taxon>
        <taxon>Magnoliopsida</taxon>
        <taxon>eudicotyledons</taxon>
        <taxon>Gunneridae</taxon>
        <taxon>Pentapetalae</taxon>
        <taxon>asterids</taxon>
        <taxon>Ericales</taxon>
        <taxon>Ericaceae</taxon>
        <taxon>Ericoideae</taxon>
        <taxon>Rhodoreae</taxon>
        <taxon>Rhododendron</taxon>
    </lineage>
</organism>
<feature type="region of interest" description="Disordered" evidence="1">
    <location>
        <begin position="112"/>
        <end position="132"/>
    </location>
</feature>
<reference evidence="2" key="1">
    <citation type="submission" date="2019-11" db="EMBL/GenBank/DDBJ databases">
        <authorList>
            <person name="Liu Y."/>
            <person name="Hou J."/>
            <person name="Li T.-Q."/>
            <person name="Guan C.-H."/>
            <person name="Wu X."/>
            <person name="Wu H.-Z."/>
            <person name="Ling F."/>
            <person name="Zhang R."/>
            <person name="Shi X.-G."/>
            <person name="Ren J.-P."/>
            <person name="Chen E.-F."/>
            <person name="Sun J.-M."/>
        </authorList>
    </citation>
    <scope>NUCLEOTIDE SEQUENCE</scope>
    <source>
        <strain evidence="2">Adult_tree_wgs_1</strain>
        <tissue evidence="2">Leaves</tissue>
    </source>
</reference>
<evidence type="ECO:0000256" key="1">
    <source>
        <dbReference type="SAM" id="MobiDB-lite"/>
    </source>
</evidence>